<dbReference type="RefSeq" id="WP_018082357.1">
    <property type="nucleotide sequence ID" value="NZ_AQWM01000013.1"/>
</dbReference>
<sequence length="184" mass="21035">MAWERIEDTGKRLRDNPYCYFDSDNGRTYRSASYHMMKEGNIPVNAGFLLSGSDLFLPGYYEQTDLVAYEDIFSGMSGTRVLYDYTIGELGNYREAAGVLVEMSGYTNPPFFITADDDQVEGYLDLLLSFYVARDKISLQPEGVPIRSAWVIKKLIFACRHTGKTIVKHNVESNQYLNLKFKGW</sequence>
<dbReference type="PATRIC" id="fig|1121022.4.peg.1607"/>
<dbReference type="EMBL" id="AWGB01000012">
    <property type="protein sequence ID" value="ESQ92570.1"/>
    <property type="molecule type" value="Genomic_DNA"/>
</dbReference>
<dbReference type="Proteomes" id="UP000017837">
    <property type="component" value="Unassembled WGS sequence"/>
</dbReference>
<proteinExistence type="predicted"/>
<organism evidence="1 2">
    <name type="scientific">Asticcacaulis benevestitus DSM 16100 = ATCC BAA-896</name>
    <dbReference type="NCBI Taxonomy" id="1121022"/>
    <lineage>
        <taxon>Bacteria</taxon>
        <taxon>Pseudomonadati</taxon>
        <taxon>Pseudomonadota</taxon>
        <taxon>Alphaproteobacteria</taxon>
        <taxon>Caulobacterales</taxon>
        <taxon>Caulobacteraceae</taxon>
        <taxon>Asticcacaulis</taxon>
    </lineage>
</organism>
<gene>
    <name evidence="1" type="ORF">ABENE_07995</name>
</gene>
<dbReference type="AlphaFoldDB" id="V4Q448"/>
<protein>
    <submittedName>
        <fullName evidence="1">Uncharacterized protein</fullName>
    </submittedName>
</protein>
<keyword evidence="2" id="KW-1185">Reference proteome</keyword>
<evidence type="ECO:0000313" key="1">
    <source>
        <dbReference type="EMBL" id="ESQ92570.1"/>
    </source>
</evidence>
<dbReference type="STRING" id="1121022.GCA_000376105_02685"/>
<name>V4Q448_9CAUL</name>
<comment type="caution">
    <text evidence="1">The sequence shown here is derived from an EMBL/GenBank/DDBJ whole genome shotgun (WGS) entry which is preliminary data.</text>
</comment>
<accession>V4Q448</accession>
<reference evidence="1 2" key="1">
    <citation type="journal article" date="2014" name="Nature">
        <title>Sequential evolution of bacterial morphology by co-option of a developmental regulator.</title>
        <authorList>
            <person name="Jiang C."/>
            <person name="Brown P.J."/>
            <person name="Ducret A."/>
            <person name="Brun Y.V."/>
        </authorList>
    </citation>
    <scope>NUCLEOTIDE SEQUENCE [LARGE SCALE GENOMIC DNA]</scope>
    <source>
        <strain evidence="1 2">DSM 16100</strain>
    </source>
</reference>
<evidence type="ECO:0000313" key="2">
    <source>
        <dbReference type="Proteomes" id="UP000017837"/>
    </source>
</evidence>